<dbReference type="InterPro" id="IPR027417">
    <property type="entry name" value="P-loop_NTPase"/>
</dbReference>
<dbReference type="Proteomes" id="UP001209540">
    <property type="component" value="Unassembled WGS sequence"/>
</dbReference>
<evidence type="ECO:0000313" key="7">
    <source>
        <dbReference type="Proteomes" id="UP001209540"/>
    </source>
</evidence>
<reference evidence="6" key="1">
    <citation type="journal article" date="2022" name="IScience">
        <title>Evolution of zygomycete secretomes and the origins of terrestrial fungal ecologies.</title>
        <authorList>
            <person name="Chang Y."/>
            <person name="Wang Y."/>
            <person name="Mondo S."/>
            <person name="Ahrendt S."/>
            <person name="Andreopoulos W."/>
            <person name="Barry K."/>
            <person name="Beard J."/>
            <person name="Benny G.L."/>
            <person name="Blankenship S."/>
            <person name="Bonito G."/>
            <person name="Cuomo C."/>
            <person name="Desiro A."/>
            <person name="Gervers K.A."/>
            <person name="Hundley H."/>
            <person name="Kuo A."/>
            <person name="LaButti K."/>
            <person name="Lang B.F."/>
            <person name="Lipzen A."/>
            <person name="O'Donnell K."/>
            <person name="Pangilinan J."/>
            <person name="Reynolds N."/>
            <person name="Sandor L."/>
            <person name="Smith M.E."/>
            <person name="Tsang A."/>
            <person name="Grigoriev I.V."/>
            <person name="Stajich J.E."/>
            <person name="Spatafora J.W."/>
        </authorList>
    </citation>
    <scope>NUCLEOTIDE SEQUENCE</scope>
    <source>
        <strain evidence="6">RSA 2281</strain>
    </source>
</reference>
<evidence type="ECO:0000256" key="2">
    <source>
        <dbReference type="ARBA" id="ARBA00022741"/>
    </source>
</evidence>
<dbReference type="PRINTS" id="PR00094">
    <property type="entry name" value="ADENYLTKNASE"/>
</dbReference>
<dbReference type="GO" id="GO:0006139">
    <property type="term" value="P:nucleobase-containing compound metabolic process"/>
    <property type="evidence" value="ECO:0007669"/>
    <property type="project" value="InterPro"/>
</dbReference>
<protein>
    <recommendedName>
        <fullName evidence="8">Adenylate kinase</fullName>
    </recommendedName>
</protein>
<proteinExistence type="inferred from homology"/>
<dbReference type="Pfam" id="PF00406">
    <property type="entry name" value="ADK"/>
    <property type="match status" value="1"/>
</dbReference>
<evidence type="ECO:0000313" key="6">
    <source>
        <dbReference type="EMBL" id="KAI9275493.1"/>
    </source>
</evidence>
<evidence type="ECO:0000256" key="1">
    <source>
        <dbReference type="ARBA" id="ARBA00022679"/>
    </source>
</evidence>
<evidence type="ECO:0000256" key="4">
    <source>
        <dbReference type="RuleBase" id="RU003330"/>
    </source>
</evidence>
<dbReference type="GO" id="GO:0005524">
    <property type="term" value="F:ATP binding"/>
    <property type="evidence" value="ECO:0007669"/>
    <property type="project" value="InterPro"/>
</dbReference>
<feature type="compositionally biased region" description="Low complexity" evidence="5">
    <location>
        <begin position="50"/>
        <end position="61"/>
    </location>
</feature>
<dbReference type="PANTHER" id="PTHR23359">
    <property type="entry name" value="NUCLEOTIDE KINASE"/>
    <property type="match status" value="1"/>
</dbReference>
<dbReference type="PROSITE" id="PS00113">
    <property type="entry name" value="ADENYLATE_KINASE"/>
    <property type="match status" value="1"/>
</dbReference>
<keyword evidence="3 4" id="KW-0418">Kinase</keyword>
<evidence type="ECO:0008006" key="8">
    <source>
        <dbReference type="Google" id="ProtNLM"/>
    </source>
</evidence>
<dbReference type="AlphaFoldDB" id="A0AAD5KLA0"/>
<organism evidence="6 7">
    <name type="scientific">Phascolomyces articulosus</name>
    <dbReference type="NCBI Taxonomy" id="60185"/>
    <lineage>
        <taxon>Eukaryota</taxon>
        <taxon>Fungi</taxon>
        <taxon>Fungi incertae sedis</taxon>
        <taxon>Mucoromycota</taxon>
        <taxon>Mucoromycotina</taxon>
        <taxon>Mucoromycetes</taxon>
        <taxon>Mucorales</taxon>
        <taxon>Lichtheimiaceae</taxon>
        <taxon>Phascolomyces</taxon>
    </lineage>
</organism>
<sequence>MTTVARPFCIALRYSTVLRTRLTPQPQQASRLVRSYTIPTTPRYLAPQQSTASASAAAASTRVGSSGPSDETQEKRAGEIKDAKLIFNQAWKNIEDHYGRENIHLPREFIFLMGAPGSGKGTHTPSILRARGITNPPISVSQLLQTPECKELINQGQMISDRYVIELVLHAMLDCDPSVGVLVDGFPRTDIQVEALKMLHEKMAELRREFYHTDRRDQFPRPVFRICVLYVDEDISVQRQLARGKMIRDHNLEVKKTGQGVMWEERVTDNDESVIRNRYAIFKAHYGSLLKLSKMFPFHLINATGSIKEVMQIILREFEYQSSLELESDTYDSISHIPLATSIGVHARQELISRLEHYQDYEPILLHRAIQFIDDHITPQVTRHSISGHAMIRTENSLLGDGHFVDIVMDVLSERGYHVSFDSRTHHEPVRVDLTTGKIELETQHTYVLSIHFPKHYIRALEQKFH</sequence>
<comment type="similarity">
    <text evidence="4">Belongs to the adenylate kinase family.</text>
</comment>
<comment type="caution">
    <text evidence="6">The sequence shown here is derived from an EMBL/GenBank/DDBJ whole genome shotgun (WGS) entry which is preliminary data.</text>
</comment>
<accession>A0AAD5KLA0</accession>
<keyword evidence="2" id="KW-0547">Nucleotide-binding</keyword>
<evidence type="ECO:0000256" key="5">
    <source>
        <dbReference type="SAM" id="MobiDB-lite"/>
    </source>
</evidence>
<dbReference type="SUPFAM" id="SSF52540">
    <property type="entry name" value="P-loop containing nucleoside triphosphate hydrolases"/>
    <property type="match status" value="1"/>
</dbReference>
<keyword evidence="7" id="KW-1185">Reference proteome</keyword>
<feature type="region of interest" description="Disordered" evidence="5">
    <location>
        <begin position="43"/>
        <end position="78"/>
    </location>
</feature>
<dbReference type="CDD" id="cd01428">
    <property type="entry name" value="ADK"/>
    <property type="match status" value="1"/>
</dbReference>
<gene>
    <name evidence="6" type="ORF">BDA99DRAFT_495612</name>
</gene>
<evidence type="ECO:0000256" key="3">
    <source>
        <dbReference type="ARBA" id="ARBA00022777"/>
    </source>
</evidence>
<dbReference type="EMBL" id="JAIXMP010000003">
    <property type="protein sequence ID" value="KAI9275493.1"/>
    <property type="molecule type" value="Genomic_DNA"/>
</dbReference>
<dbReference type="InterPro" id="IPR033690">
    <property type="entry name" value="Adenylat_kinase_CS"/>
</dbReference>
<name>A0AAD5KLA0_9FUNG</name>
<dbReference type="InterPro" id="IPR000850">
    <property type="entry name" value="Adenylat/UMP-CMP_kin"/>
</dbReference>
<reference evidence="6" key="2">
    <citation type="submission" date="2023-02" db="EMBL/GenBank/DDBJ databases">
        <authorList>
            <consortium name="DOE Joint Genome Institute"/>
            <person name="Mondo S.J."/>
            <person name="Chang Y."/>
            <person name="Wang Y."/>
            <person name="Ahrendt S."/>
            <person name="Andreopoulos W."/>
            <person name="Barry K."/>
            <person name="Beard J."/>
            <person name="Benny G.L."/>
            <person name="Blankenship S."/>
            <person name="Bonito G."/>
            <person name="Cuomo C."/>
            <person name="Desiro A."/>
            <person name="Gervers K.A."/>
            <person name="Hundley H."/>
            <person name="Kuo A."/>
            <person name="LaButti K."/>
            <person name="Lang B.F."/>
            <person name="Lipzen A."/>
            <person name="O'Donnell K."/>
            <person name="Pangilinan J."/>
            <person name="Reynolds N."/>
            <person name="Sandor L."/>
            <person name="Smith M.W."/>
            <person name="Tsang A."/>
            <person name="Grigoriev I.V."/>
            <person name="Stajich J.E."/>
            <person name="Spatafora J.W."/>
        </authorList>
    </citation>
    <scope>NUCLEOTIDE SEQUENCE</scope>
    <source>
        <strain evidence="6">RSA 2281</strain>
    </source>
</reference>
<keyword evidence="1 4" id="KW-0808">Transferase</keyword>
<dbReference type="Gene3D" id="3.40.50.300">
    <property type="entry name" value="P-loop containing nucleotide triphosphate hydrolases"/>
    <property type="match status" value="1"/>
</dbReference>
<dbReference type="GO" id="GO:0019205">
    <property type="term" value="F:nucleobase-containing compound kinase activity"/>
    <property type="evidence" value="ECO:0007669"/>
    <property type="project" value="InterPro"/>
</dbReference>